<dbReference type="InterPro" id="IPR003476">
    <property type="entry name" value="Glyco_hydro_42"/>
</dbReference>
<accession>A0A3P1SFD6</accession>
<keyword evidence="5" id="KW-0326">Glycosidase</keyword>
<dbReference type="EC" id="3.2.1.23" evidence="3"/>
<reference evidence="9 10" key="1">
    <citation type="submission" date="2018-11" db="EMBL/GenBank/DDBJ databases">
        <title>Genomes From Bacteria Associated with the Canine Oral Cavity: a Test Case for Automated Genome-Based Taxonomic Assignment.</title>
        <authorList>
            <person name="Coil D.A."/>
            <person name="Jospin G."/>
            <person name="Darling A.E."/>
            <person name="Wallis C."/>
            <person name="Davis I.J."/>
            <person name="Harris S."/>
            <person name="Eisen J.A."/>
            <person name="Holcombe L.J."/>
            <person name="O'Flynn C."/>
        </authorList>
    </citation>
    <scope>NUCLEOTIDE SEQUENCE [LARGE SCALE GENOMIC DNA]</scope>
    <source>
        <strain evidence="9 10">OH770</strain>
    </source>
</reference>
<keyword evidence="4" id="KW-0378">Hydrolase</keyword>
<feature type="region of interest" description="Disordered" evidence="6">
    <location>
        <begin position="1"/>
        <end position="30"/>
    </location>
</feature>
<organism evidence="9 10">
    <name type="scientific">Schaalia canis</name>
    <dbReference type="NCBI Taxonomy" id="100469"/>
    <lineage>
        <taxon>Bacteria</taxon>
        <taxon>Bacillati</taxon>
        <taxon>Actinomycetota</taxon>
        <taxon>Actinomycetes</taxon>
        <taxon>Actinomycetales</taxon>
        <taxon>Actinomycetaceae</taxon>
        <taxon>Schaalia</taxon>
    </lineage>
</organism>
<sequence>MTSVPASPASTHAASHSTASPSSAEPSGTLSAAARLVERLGGLAYGGDYNPEQWVDARNWPALPESSSASVNEVDAPPTSTPSTVAPSPSVRWQSSTFDEDLALMTEAKVNLVSLGIFSWARLEPCEGHYDFEWLASIIDRLHERGIFVDLATGTASPPAWMAHEHPDILPVTAQGVRLGFGSRQHTCLTSPYLRQRSRALADALARRFGDHPGVVMWHIGNEYGCHVHECFCDACTSAFRSWLAERYSSVDALNTAWGTAFWSQTYTSFDQVTPPRAMPSFHNPSQMLDWRRFCDAQLRSMMAEEAAAIRAHSTLPITTNFMGAFPWLNYRAWAEHLDIITNDLYPDPADPAAAWEIAWNGDLMRGLAQGDNWLLMEQAPSAVQWRPRNSPKRPGTFLLWTLSSIARGSQGALQFQWRQSARGSEAFHSGMVPHAGRLSPTWQAVVDTGEALARLGTVSEQRVLAQVAIVIDWESEWARRASIGPAAEDEPFTQARAWHRSLWEAGITADIIGVEDSLDAYSLVIVPALFVDYPDFTAACERAVARGAQVLVTGPSGVVDSTLGASLGGYLGSWRPVLGVQVVDHAPLSGPVNTVSERDTLTARISRAVTTPAAEMWVGIEPLSAPLLRARDGLGKPVPDLQGGRWVEDIRPFSTAATHPVSPSSEGMSPDAPLPAHFALWPHTQGDDSEGAVAEVVAAFDGRGGSTDMVGNAAITRAAVKSGGTAWYVATDCDAVTRHALLTVVCAYARVRPAMTGLPDGIEAVQRGSVSFILNHSDRAGELSGVVGRDLLTGAECTGHVVVAPRSAVVVDAALS</sequence>
<dbReference type="Gene3D" id="3.20.20.80">
    <property type="entry name" value="Glycosidases"/>
    <property type="match status" value="1"/>
</dbReference>
<gene>
    <name evidence="9" type="ORF">EII11_05435</name>
</gene>
<dbReference type="Gene3D" id="3.40.50.880">
    <property type="match status" value="1"/>
</dbReference>
<dbReference type="InterPro" id="IPR029062">
    <property type="entry name" value="Class_I_gatase-like"/>
</dbReference>
<dbReference type="InterPro" id="IPR013738">
    <property type="entry name" value="Beta_galactosidase_Trimer"/>
</dbReference>
<evidence type="ECO:0000313" key="10">
    <source>
        <dbReference type="Proteomes" id="UP000280444"/>
    </source>
</evidence>
<dbReference type="InterPro" id="IPR017853">
    <property type="entry name" value="GH"/>
</dbReference>
<feature type="domain" description="Beta-galactosidase trimerisation" evidence="8">
    <location>
        <begin position="466"/>
        <end position="613"/>
    </location>
</feature>
<comment type="caution">
    <text evidence="9">The sequence shown here is derived from an EMBL/GenBank/DDBJ whole genome shotgun (WGS) entry which is preliminary data.</text>
</comment>
<dbReference type="GO" id="GO:0009341">
    <property type="term" value="C:beta-galactosidase complex"/>
    <property type="evidence" value="ECO:0007669"/>
    <property type="project" value="InterPro"/>
</dbReference>
<feature type="domain" description="Glycoside hydrolase family 42 N-terminal" evidence="7">
    <location>
        <begin position="92"/>
        <end position="455"/>
    </location>
</feature>
<dbReference type="Pfam" id="PF08532">
    <property type="entry name" value="Glyco_hydro_42M"/>
    <property type="match status" value="1"/>
</dbReference>
<evidence type="ECO:0000256" key="6">
    <source>
        <dbReference type="SAM" id="MobiDB-lite"/>
    </source>
</evidence>
<evidence type="ECO:0000256" key="3">
    <source>
        <dbReference type="ARBA" id="ARBA00012756"/>
    </source>
</evidence>
<dbReference type="InterPro" id="IPR013529">
    <property type="entry name" value="Glyco_hydro_42_N"/>
</dbReference>
<dbReference type="CDD" id="cd03143">
    <property type="entry name" value="A4_beta-galactosidase_middle_domain"/>
    <property type="match status" value="1"/>
</dbReference>
<dbReference type="Proteomes" id="UP000280444">
    <property type="component" value="Unassembled WGS sequence"/>
</dbReference>
<dbReference type="SUPFAM" id="SSF52317">
    <property type="entry name" value="Class I glutamine amidotransferase-like"/>
    <property type="match status" value="1"/>
</dbReference>
<keyword evidence="10" id="KW-1185">Reference proteome</keyword>
<dbReference type="SUPFAM" id="SSF51445">
    <property type="entry name" value="(Trans)glycosidases"/>
    <property type="match status" value="1"/>
</dbReference>
<dbReference type="PANTHER" id="PTHR36447">
    <property type="entry name" value="BETA-GALACTOSIDASE GANA"/>
    <property type="match status" value="1"/>
</dbReference>
<evidence type="ECO:0000313" key="9">
    <source>
        <dbReference type="EMBL" id="RRC95699.1"/>
    </source>
</evidence>
<evidence type="ECO:0000256" key="1">
    <source>
        <dbReference type="ARBA" id="ARBA00001412"/>
    </source>
</evidence>
<evidence type="ECO:0000256" key="4">
    <source>
        <dbReference type="ARBA" id="ARBA00022801"/>
    </source>
</evidence>
<dbReference type="GO" id="GO:0005975">
    <property type="term" value="P:carbohydrate metabolic process"/>
    <property type="evidence" value="ECO:0007669"/>
    <property type="project" value="InterPro"/>
</dbReference>
<evidence type="ECO:0000256" key="2">
    <source>
        <dbReference type="ARBA" id="ARBA00005940"/>
    </source>
</evidence>
<dbReference type="RefSeq" id="WP_124869691.1">
    <property type="nucleotide sequence ID" value="NZ_RQZF01000003.1"/>
</dbReference>
<dbReference type="PANTHER" id="PTHR36447:SF1">
    <property type="entry name" value="BETA-GALACTOSIDASE GANA"/>
    <property type="match status" value="1"/>
</dbReference>
<protein>
    <recommendedName>
        <fullName evidence="3">beta-galactosidase</fullName>
        <ecNumber evidence="3">3.2.1.23</ecNumber>
    </recommendedName>
</protein>
<evidence type="ECO:0000259" key="7">
    <source>
        <dbReference type="Pfam" id="PF02449"/>
    </source>
</evidence>
<feature type="compositionally biased region" description="Low complexity" evidence="6">
    <location>
        <begin position="1"/>
        <end position="27"/>
    </location>
</feature>
<name>A0A3P1SFD6_9ACTO</name>
<proteinExistence type="inferred from homology"/>
<dbReference type="EMBL" id="RQZF01000003">
    <property type="protein sequence ID" value="RRC95699.1"/>
    <property type="molecule type" value="Genomic_DNA"/>
</dbReference>
<dbReference type="InterPro" id="IPR013780">
    <property type="entry name" value="Glyco_hydro_b"/>
</dbReference>
<dbReference type="AlphaFoldDB" id="A0A3P1SFD6"/>
<dbReference type="GO" id="GO:0004565">
    <property type="term" value="F:beta-galactosidase activity"/>
    <property type="evidence" value="ECO:0007669"/>
    <property type="project" value="UniProtKB-EC"/>
</dbReference>
<dbReference type="Pfam" id="PF02449">
    <property type="entry name" value="Glyco_hydro_42"/>
    <property type="match status" value="1"/>
</dbReference>
<feature type="compositionally biased region" description="Low complexity" evidence="6">
    <location>
        <begin position="76"/>
        <end position="91"/>
    </location>
</feature>
<evidence type="ECO:0000259" key="8">
    <source>
        <dbReference type="Pfam" id="PF08532"/>
    </source>
</evidence>
<comment type="catalytic activity">
    <reaction evidence="1">
        <text>Hydrolysis of terminal non-reducing beta-D-galactose residues in beta-D-galactosides.</text>
        <dbReference type="EC" id="3.2.1.23"/>
    </reaction>
</comment>
<dbReference type="OrthoDB" id="9800974at2"/>
<dbReference type="Gene3D" id="2.60.40.1180">
    <property type="entry name" value="Golgi alpha-mannosidase II"/>
    <property type="match status" value="1"/>
</dbReference>
<comment type="similarity">
    <text evidence="2">Belongs to the glycosyl hydrolase 42 family.</text>
</comment>
<feature type="region of interest" description="Disordered" evidence="6">
    <location>
        <begin position="65"/>
        <end position="91"/>
    </location>
</feature>
<evidence type="ECO:0000256" key="5">
    <source>
        <dbReference type="ARBA" id="ARBA00023295"/>
    </source>
</evidence>